<evidence type="ECO:0000256" key="3">
    <source>
        <dbReference type="ARBA" id="ARBA00022670"/>
    </source>
</evidence>
<gene>
    <name evidence="9" type="ORF">F0L74_30295</name>
</gene>
<dbReference type="GO" id="GO:0008236">
    <property type="term" value="F:serine-type peptidase activity"/>
    <property type="evidence" value="ECO:0007669"/>
    <property type="project" value="UniProtKB-KW"/>
</dbReference>
<sequence>MNRKHFLSSLISTGIGIPAFSRFAQAASRFSDKPVPSVPPYLKPGDTIGITCPAGYITAEEIQPAVRILESWGFKIRTGATVGKRSYTFGGTDAERLADLQAMLDDSTIQAIMCGRGGYGCARIVDQLDFTKFQNKPKWIIGFSDITVLHCHINRHYGIATLHSKMCNSFPDDLSLAEPEVKNTILSIRQALTGLEMQYTATPDTNNRTGAASGILVGGNLSMLQSVAATNSELDTIGKILFLEDAGEYLYSLDRMLGNLQRSHKLDNLAGLILGGFNRIKPDDPGEEFGKTLYDMVLEKIRGLSYPVCFNFPVGHQKNNYALKCGVMHRLSVQNDKVELTELR</sequence>
<evidence type="ECO:0000256" key="6">
    <source>
        <dbReference type="PIRSR" id="PIRSR028757-1"/>
    </source>
</evidence>
<comment type="caution">
    <text evidence="9">The sequence shown here is derived from an EMBL/GenBank/DDBJ whole genome shotgun (WGS) entry which is preliminary data.</text>
</comment>
<dbReference type="Gene3D" id="3.40.50.10740">
    <property type="entry name" value="Class I glutamine amidotransferase-like"/>
    <property type="match status" value="1"/>
</dbReference>
<dbReference type="SUPFAM" id="SSF52317">
    <property type="entry name" value="Class I glutamine amidotransferase-like"/>
    <property type="match status" value="1"/>
</dbReference>
<dbReference type="GO" id="GO:0006508">
    <property type="term" value="P:proteolysis"/>
    <property type="evidence" value="ECO:0007669"/>
    <property type="project" value="UniProtKB-KW"/>
</dbReference>
<evidence type="ECO:0000256" key="2">
    <source>
        <dbReference type="ARBA" id="ARBA00022645"/>
    </source>
</evidence>
<dbReference type="PANTHER" id="PTHR30237:SF2">
    <property type="entry name" value="MUREIN TETRAPEPTIDE CARBOXYPEPTIDASE"/>
    <property type="match status" value="1"/>
</dbReference>
<dbReference type="InterPro" id="IPR027461">
    <property type="entry name" value="Carboxypeptidase_A_C_sf"/>
</dbReference>
<dbReference type="Gene3D" id="3.50.30.60">
    <property type="entry name" value="LD-carboxypeptidase A C-terminal domain-like"/>
    <property type="match status" value="1"/>
</dbReference>
<keyword evidence="2 9" id="KW-0121">Carboxypeptidase</keyword>
<evidence type="ECO:0000256" key="1">
    <source>
        <dbReference type="ARBA" id="ARBA00010233"/>
    </source>
</evidence>
<evidence type="ECO:0000313" key="10">
    <source>
        <dbReference type="Proteomes" id="UP000324611"/>
    </source>
</evidence>
<dbReference type="AlphaFoldDB" id="A0A5B2VN45"/>
<name>A0A5B2VN45_9BACT</name>
<keyword evidence="10" id="KW-1185">Reference proteome</keyword>
<feature type="active site" description="Nucleophile" evidence="6">
    <location>
        <position position="144"/>
    </location>
</feature>
<evidence type="ECO:0000259" key="8">
    <source>
        <dbReference type="Pfam" id="PF17676"/>
    </source>
</evidence>
<dbReference type="PIRSF" id="PIRSF028757">
    <property type="entry name" value="LD-carboxypeptidase"/>
    <property type="match status" value="1"/>
</dbReference>
<dbReference type="EMBL" id="VUOC01000004">
    <property type="protein sequence ID" value="KAA2240445.1"/>
    <property type="molecule type" value="Genomic_DNA"/>
</dbReference>
<dbReference type="Pfam" id="PF17676">
    <property type="entry name" value="Peptidase_S66C"/>
    <property type="match status" value="1"/>
</dbReference>
<keyword evidence="5" id="KW-0720">Serine protease</keyword>
<dbReference type="Proteomes" id="UP000324611">
    <property type="component" value="Unassembled WGS sequence"/>
</dbReference>
<dbReference type="PANTHER" id="PTHR30237">
    <property type="entry name" value="MURAMOYLTETRAPEPTIDE CARBOXYPEPTIDASE"/>
    <property type="match status" value="1"/>
</dbReference>
<keyword evidence="3" id="KW-0645">Protease</keyword>
<evidence type="ECO:0000259" key="7">
    <source>
        <dbReference type="Pfam" id="PF02016"/>
    </source>
</evidence>
<dbReference type="InterPro" id="IPR040921">
    <property type="entry name" value="Peptidase_S66C"/>
</dbReference>
<comment type="similarity">
    <text evidence="1">Belongs to the peptidase S66 family.</text>
</comment>
<protein>
    <submittedName>
        <fullName evidence="9">LD-carboxypeptidase</fullName>
    </submittedName>
</protein>
<evidence type="ECO:0000256" key="5">
    <source>
        <dbReference type="ARBA" id="ARBA00022825"/>
    </source>
</evidence>
<dbReference type="InterPro" id="IPR040449">
    <property type="entry name" value="Peptidase_S66_N"/>
</dbReference>
<feature type="domain" description="LD-carboxypeptidase N-terminal" evidence="7">
    <location>
        <begin position="48"/>
        <end position="163"/>
    </location>
</feature>
<dbReference type="InterPro" id="IPR003507">
    <property type="entry name" value="S66_fam"/>
</dbReference>
<keyword evidence="4" id="KW-0378">Hydrolase</keyword>
<dbReference type="RefSeq" id="WP_149841623.1">
    <property type="nucleotide sequence ID" value="NZ_VUOC01000004.1"/>
</dbReference>
<dbReference type="GO" id="GO:0004180">
    <property type="term" value="F:carboxypeptidase activity"/>
    <property type="evidence" value="ECO:0007669"/>
    <property type="project" value="UniProtKB-KW"/>
</dbReference>
<feature type="active site" description="Charge relay system" evidence="6">
    <location>
        <position position="316"/>
    </location>
</feature>
<accession>A0A5B2VN45</accession>
<dbReference type="SUPFAM" id="SSF141986">
    <property type="entry name" value="LD-carboxypeptidase A C-terminal domain-like"/>
    <property type="match status" value="1"/>
</dbReference>
<organism evidence="9 10">
    <name type="scientific">Chitinophaga agrisoli</name>
    <dbReference type="NCBI Taxonomy" id="2607653"/>
    <lineage>
        <taxon>Bacteria</taxon>
        <taxon>Pseudomonadati</taxon>
        <taxon>Bacteroidota</taxon>
        <taxon>Chitinophagia</taxon>
        <taxon>Chitinophagales</taxon>
        <taxon>Chitinophagaceae</taxon>
        <taxon>Chitinophaga</taxon>
    </lineage>
</organism>
<proteinExistence type="inferred from homology"/>
<reference evidence="9 10" key="1">
    <citation type="submission" date="2019-09" db="EMBL/GenBank/DDBJ databases">
        <title>Chitinophaga ginsengihumi sp. nov., isolated from soil of ginseng rhizosphere.</title>
        <authorList>
            <person name="Lee J."/>
        </authorList>
    </citation>
    <scope>NUCLEOTIDE SEQUENCE [LARGE SCALE GENOMIC DNA]</scope>
    <source>
        <strain evidence="9 10">BN140078</strain>
    </source>
</reference>
<feature type="active site" description="Charge relay system" evidence="6">
    <location>
        <position position="244"/>
    </location>
</feature>
<dbReference type="Pfam" id="PF02016">
    <property type="entry name" value="Peptidase_S66"/>
    <property type="match status" value="1"/>
</dbReference>
<dbReference type="InterPro" id="IPR029062">
    <property type="entry name" value="Class_I_gatase-like"/>
</dbReference>
<feature type="domain" description="LD-carboxypeptidase C-terminal" evidence="8">
    <location>
        <begin position="213"/>
        <end position="331"/>
    </location>
</feature>
<evidence type="ECO:0000313" key="9">
    <source>
        <dbReference type="EMBL" id="KAA2240445.1"/>
    </source>
</evidence>
<dbReference type="InterPro" id="IPR027478">
    <property type="entry name" value="LdcA_N"/>
</dbReference>
<reference evidence="9 10" key="2">
    <citation type="submission" date="2019-09" db="EMBL/GenBank/DDBJ databases">
        <authorList>
            <person name="Jin C."/>
        </authorList>
    </citation>
    <scope>NUCLEOTIDE SEQUENCE [LARGE SCALE GENOMIC DNA]</scope>
    <source>
        <strain evidence="9 10">BN140078</strain>
    </source>
</reference>
<dbReference type="CDD" id="cd07025">
    <property type="entry name" value="Peptidase_S66"/>
    <property type="match status" value="1"/>
</dbReference>
<evidence type="ECO:0000256" key="4">
    <source>
        <dbReference type="ARBA" id="ARBA00022801"/>
    </source>
</evidence>